<sequence length="153" mass="17997">MNSKISLKSTNFSIKKIDSQIFPQNIVFQNKKPQFQLKKPKPYHLKEQFFIGFHEGIYFSKNQNFPKFFLKSKKEKKEISDFIFFTSLFIGCSRFFNCNSKTGRIFLDFQVGSLIGFLTKIKSENSKITIINTIIGSIKGFLIGYYLRNRFKK</sequence>
<gene>
    <name evidence="2" type="ORF">M0811_12534</name>
</gene>
<reference evidence="2" key="1">
    <citation type="submission" date="2022-10" db="EMBL/GenBank/DDBJ databases">
        <title>Novel sulphate-reducing endosymbionts in the free-living metamonad Anaeramoeba.</title>
        <authorList>
            <person name="Jerlstrom-Hultqvist J."/>
            <person name="Cepicka I."/>
            <person name="Gallot-Lavallee L."/>
            <person name="Salas-Leiva D."/>
            <person name="Curtis B.A."/>
            <person name="Zahonova K."/>
            <person name="Pipaliya S."/>
            <person name="Dacks J."/>
            <person name="Roger A.J."/>
        </authorList>
    </citation>
    <scope>NUCLEOTIDE SEQUENCE</scope>
    <source>
        <strain evidence="2">BMAN</strain>
    </source>
</reference>
<accession>A0A9Q0LAW1</accession>
<protein>
    <submittedName>
        <fullName evidence="2">Uncharacterized protein</fullName>
    </submittedName>
</protein>
<dbReference type="Proteomes" id="UP001149090">
    <property type="component" value="Unassembled WGS sequence"/>
</dbReference>
<keyword evidence="1" id="KW-1133">Transmembrane helix</keyword>
<evidence type="ECO:0000256" key="1">
    <source>
        <dbReference type="SAM" id="Phobius"/>
    </source>
</evidence>
<dbReference type="AlphaFoldDB" id="A0A9Q0LAW1"/>
<dbReference type="EMBL" id="JAPDFW010000119">
    <property type="protein sequence ID" value="KAJ5068198.1"/>
    <property type="molecule type" value="Genomic_DNA"/>
</dbReference>
<keyword evidence="1" id="KW-0472">Membrane</keyword>
<organism evidence="2 3">
    <name type="scientific">Anaeramoeba ignava</name>
    <name type="common">Anaerobic marine amoeba</name>
    <dbReference type="NCBI Taxonomy" id="1746090"/>
    <lineage>
        <taxon>Eukaryota</taxon>
        <taxon>Metamonada</taxon>
        <taxon>Anaeramoebidae</taxon>
        <taxon>Anaeramoeba</taxon>
    </lineage>
</organism>
<keyword evidence="3" id="KW-1185">Reference proteome</keyword>
<evidence type="ECO:0000313" key="3">
    <source>
        <dbReference type="Proteomes" id="UP001149090"/>
    </source>
</evidence>
<name>A0A9Q0LAW1_ANAIG</name>
<comment type="caution">
    <text evidence="2">The sequence shown here is derived from an EMBL/GenBank/DDBJ whole genome shotgun (WGS) entry which is preliminary data.</text>
</comment>
<feature type="transmembrane region" description="Helical" evidence="1">
    <location>
        <begin position="128"/>
        <end position="147"/>
    </location>
</feature>
<evidence type="ECO:0000313" key="2">
    <source>
        <dbReference type="EMBL" id="KAJ5068198.1"/>
    </source>
</evidence>
<keyword evidence="1" id="KW-0812">Transmembrane</keyword>
<proteinExistence type="predicted"/>